<dbReference type="AlphaFoldDB" id="A0A2W0HHA1"/>
<evidence type="ECO:0000256" key="1">
    <source>
        <dbReference type="SAM" id="MobiDB-lite"/>
    </source>
</evidence>
<evidence type="ECO:0000313" key="3">
    <source>
        <dbReference type="Proteomes" id="UP000248066"/>
    </source>
</evidence>
<keyword evidence="3" id="KW-1185">Reference proteome</keyword>
<feature type="region of interest" description="Disordered" evidence="1">
    <location>
        <begin position="22"/>
        <end position="78"/>
    </location>
</feature>
<gene>
    <name evidence="2" type="ORF">CR205_14080</name>
</gene>
<dbReference type="Proteomes" id="UP000248066">
    <property type="component" value="Unassembled WGS sequence"/>
</dbReference>
<dbReference type="EMBL" id="PDOF01000002">
    <property type="protein sequence ID" value="PYZ96805.1"/>
    <property type="molecule type" value="Genomic_DNA"/>
</dbReference>
<accession>A0A2W0HHA1</accession>
<evidence type="ECO:0000313" key="2">
    <source>
        <dbReference type="EMBL" id="PYZ96805.1"/>
    </source>
</evidence>
<organism evidence="2 3">
    <name type="scientific">Alteribacter lacisalsi</name>
    <dbReference type="NCBI Taxonomy" id="2045244"/>
    <lineage>
        <taxon>Bacteria</taxon>
        <taxon>Bacillati</taxon>
        <taxon>Bacillota</taxon>
        <taxon>Bacilli</taxon>
        <taxon>Bacillales</taxon>
        <taxon>Bacillaceae</taxon>
        <taxon>Alteribacter</taxon>
    </lineage>
</organism>
<feature type="region of interest" description="Disordered" evidence="1">
    <location>
        <begin position="265"/>
        <end position="303"/>
    </location>
</feature>
<protein>
    <submittedName>
        <fullName evidence="2">Uncharacterized protein</fullName>
    </submittedName>
</protein>
<dbReference type="PROSITE" id="PS51257">
    <property type="entry name" value="PROKAR_LIPOPROTEIN"/>
    <property type="match status" value="1"/>
</dbReference>
<dbReference type="OrthoDB" id="2870027at2"/>
<comment type="caution">
    <text evidence="2">The sequence shown here is derived from an EMBL/GenBank/DDBJ whole genome shotgun (WGS) entry which is preliminary data.</text>
</comment>
<dbReference type="RefSeq" id="WP_110520744.1">
    <property type="nucleotide sequence ID" value="NZ_PDOF01000002.1"/>
</dbReference>
<reference evidence="2 3" key="1">
    <citation type="submission" date="2017-10" db="EMBL/GenBank/DDBJ databases">
        <title>Bacillus sp. nov., a halophilic bacterium isolated from a Yangshapao Lake.</title>
        <authorList>
            <person name="Wang H."/>
        </authorList>
    </citation>
    <scope>NUCLEOTIDE SEQUENCE [LARGE SCALE GENOMIC DNA]</scope>
    <source>
        <strain evidence="2 3">YSP-3</strain>
    </source>
</reference>
<sequence length="303" mass="33546">MKVISKTLIAGTLSIALVACGGDDEADTDNGNGDTEENGTGEDLDDDDLEDDDDDEMTEEDDDGTEEDGEATVEEGAVAESEITLIEADENEIAYEVNGSEGTVDAEVHETSFGAEIKLMEGLELEEDENGVDMVVVDDENHQLYGLRMMIEETISEDDEGEPAIAEVDMDREIELREPLVENRAYVDSHETYQMQDDAEFDFYFRYEGEASGGGWTDALRDQAIVGYEFFSIFDFGSHMVSLQFPEEAADEEYEAIVVAMANTFSAPEMEEEDFQSEDAEEDAEGDEDVEGEEDDQDDEGDE</sequence>
<proteinExistence type="predicted"/>
<name>A0A2W0HHA1_9BACI</name>
<feature type="compositionally biased region" description="Acidic residues" evidence="1">
    <location>
        <begin position="22"/>
        <end position="73"/>
    </location>
</feature>
<feature type="compositionally biased region" description="Acidic residues" evidence="1">
    <location>
        <begin position="269"/>
        <end position="303"/>
    </location>
</feature>